<feature type="region of interest" description="Disordered" evidence="7">
    <location>
        <begin position="995"/>
        <end position="1021"/>
    </location>
</feature>
<comment type="subcellular location">
    <subcellularLocation>
        <location evidence="1">Nucleus</location>
    </subcellularLocation>
</comment>
<name>A0ABD2I1X7_HETSC</name>
<dbReference type="SMART" id="SM00355">
    <property type="entry name" value="ZnF_C2H2"/>
    <property type="match status" value="7"/>
</dbReference>
<evidence type="ECO:0000256" key="5">
    <source>
        <dbReference type="ARBA" id="ARBA00022833"/>
    </source>
</evidence>
<accession>A0ABD2I1X7</accession>
<reference evidence="9 10" key="1">
    <citation type="submission" date="2024-10" db="EMBL/GenBank/DDBJ databases">
        <authorList>
            <person name="Kim D."/>
        </authorList>
    </citation>
    <scope>NUCLEOTIDE SEQUENCE [LARGE SCALE GENOMIC DNA]</scope>
    <source>
        <strain evidence="9">Taebaek</strain>
    </source>
</reference>
<dbReference type="GO" id="GO:0003677">
    <property type="term" value="F:DNA binding"/>
    <property type="evidence" value="ECO:0007669"/>
    <property type="project" value="UniProtKB-KW"/>
</dbReference>
<dbReference type="EMBL" id="JBICCN010000357">
    <property type="protein sequence ID" value="KAL3074524.1"/>
    <property type="molecule type" value="Genomic_DNA"/>
</dbReference>
<evidence type="ECO:0000256" key="4">
    <source>
        <dbReference type="ARBA" id="ARBA00022771"/>
    </source>
</evidence>
<feature type="compositionally biased region" description="Polar residues" evidence="7">
    <location>
        <begin position="313"/>
        <end position="322"/>
    </location>
</feature>
<keyword evidence="10" id="KW-1185">Reference proteome</keyword>
<evidence type="ECO:0000259" key="8">
    <source>
        <dbReference type="PROSITE" id="PS00028"/>
    </source>
</evidence>
<proteinExistence type="predicted"/>
<dbReference type="InterPro" id="IPR013087">
    <property type="entry name" value="Znf_C2H2_type"/>
</dbReference>
<keyword evidence="5" id="KW-0862">Zinc</keyword>
<evidence type="ECO:0000256" key="3">
    <source>
        <dbReference type="ARBA" id="ARBA00022737"/>
    </source>
</evidence>
<dbReference type="PANTHER" id="PTHR24406">
    <property type="entry name" value="TRANSCRIPTIONAL REPRESSOR CTCFL-RELATED"/>
    <property type="match status" value="1"/>
</dbReference>
<keyword evidence="2" id="KW-0479">Metal-binding</keyword>
<dbReference type="Pfam" id="PF25429">
    <property type="entry name" value="zf-POGZ"/>
    <property type="match status" value="1"/>
</dbReference>
<feature type="compositionally biased region" description="Low complexity" evidence="7">
    <location>
        <begin position="154"/>
        <end position="168"/>
    </location>
</feature>
<evidence type="ECO:0000313" key="10">
    <source>
        <dbReference type="Proteomes" id="UP001620645"/>
    </source>
</evidence>
<gene>
    <name evidence="9" type="ORF">niasHS_015354</name>
</gene>
<keyword evidence="4" id="KW-0863">Zinc-finger</keyword>
<dbReference type="Proteomes" id="UP001620645">
    <property type="component" value="Unassembled WGS sequence"/>
</dbReference>
<evidence type="ECO:0000256" key="1">
    <source>
        <dbReference type="ARBA" id="ARBA00004123"/>
    </source>
</evidence>
<feature type="region of interest" description="Disordered" evidence="7">
    <location>
        <begin position="308"/>
        <end position="334"/>
    </location>
</feature>
<dbReference type="AlphaFoldDB" id="A0ABD2I1X7"/>
<dbReference type="InterPro" id="IPR050888">
    <property type="entry name" value="ZnF_C2H2-type_TF"/>
</dbReference>
<evidence type="ECO:0000256" key="6">
    <source>
        <dbReference type="ARBA" id="ARBA00023242"/>
    </source>
</evidence>
<dbReference type="GO" id="GO:0008270">
    <property type="term" value="F:zinc ion binding"/>
    <property type="evidence" value="ECO:0007669"/>
    <property type="project" value="UniProtKB-KW"/>
</dbReference>
<evidence type="ECO:0000313" key="9">
    <source>
        <dbReference type="EMBL" id="KAL3074524.1"/>
    </source>
</evidence>
<dbReference type="GO" id="GO:0005634">
    <property type="term" value="C:nucleus"/>
    <property type="evidence" value="ECO:0007669"/>
    <property type="project" value="UniProtKB-SubCell"/>
</dbReference>
<evidence type="ECO:0000256" key="2">
    <source>
        <dbReference type="ARBA" id="ARBA00022723"/>
    </source>
</evidence>
<keyword evidence="6" id="KW-0539">Nucleus</keyword>
<feature type="compositionally biased region" description="Basic and acidic residues" evidence="7">
    <location>
        <begin position="997"/>
        <end position="1021"/>
    </location>
</feature>
<protein>
    <recommendedName>
        <fullName evidence="8">C2H2-type domain-containing protein</fullName>
    </recommendedName>
</protein>
<organism evidence="9 10">
    <name type="scientific">Heterodera schachtii</name>
    <name type="common">Sugarbeet cyst nematode worm</name>
    <name type="synonym">Tylenchus schachtii</name>
    <dbReference type="NCBI Taxonomy" id="97005"/>
    <lineage>
        <taxon>Eukaryota</taxon>
        <taxon>Metazoa</taxon>
        <taxon>Ecdysozoa</taxon>
        <taxon>Nematoda</taxon>
        <taxon>Chromadorea</taxon>
        <taxon>Rhabditida</taxon>
        <taxon>Tylenchina</taxon>
        <taxon>Tylenchomorpha</taxon>
        <taxon>Tylenchoidea</taxon>
        <taxon>Heteroderidae</taxon>
        <taxon>Heteroderinae</taxon>
        <taxon>Heterodera</taxon>
    </lineage>
</organism>
<comment type="caution">
    <text evidence="9">The sequence shown here is derived from an EMBL/GenBank/DDBJ whole genome shotgun (WGS) entry which is preliminary data.</text>
</comment>
<dbReference type="InterPro" id="IPR057618">
    <property type="entry name" value="Znf_POGZ/Z280C-D-like"/>
</dbReference>
<feature type="domain" description="C2H2-type" evidence="8">
    <location>
        <begin position="413"/>
        <end position="435"/>
    </location>
</feature>
<evidence type="ECO:0000256" key="7">
    <source>
        <dbReference type="SAM" id="MobiDB-lite"/>
    </source>
</evidence>
<keyword evidence="3" id="KW-0677">Repeat</keyword>
<feature type="region of interest" description="Disordered" evidence="7">
    <location>
        <begin position="147"/>
        <end position="168"/>
    </location>
</feature>
<dbReference type="PROSITE" id="PS00028">
    <property type="entry name" value="ZINC_FINGER_C2H2_1"/>
    <property type="match status" value="1"/>
</dbReference>
<sequence>MPSLVRTFDEADFESEEGLANAFNLLGIIMQNIVEGLYIRGKKESDEETDDANGIEFDDFNQPPADHAWTSSGVSPQLLAAIVAFLPIIMLSNKHCEVITLSDDDGGQQQPKMAQQVQRHQPRQHGLQKSEYYGDCQSSNIAAIPNGRLPPNNQLHQRQQQQTQMQRQTLAQLLKAENGQSTVSSLGTGVISKNVHLPLQNQRRLCQQQPTQTQRQMLAELLKTENGATNDTKMGAIQQQKQRFVQPTAGGGGGVTMAIMQERPLDMTALHKPNCTRSALPFPPPPKNSKMTVKEQLVMYFQQQQKVQMQQLHGTSSSNGSKENGGISRPFSGNSLDHAALKRRLATEWHPQFNIPLLTTKPEMASTRNKFTNGKLHLDTNKSFFNTYVEAHNRKTNVGFNVVEEEFTGQFLCTFQSCNKRLRNNVMFMHHIWAHVAMQKPMESDEQFTNLHLLMAENANGTDTATVDEQRSDVSRLLMCPECLLEQPTPYRARLHYHRVHKRGMRPLLDNKPGLNVCNICEQVIDTNNIALHCAGHHLSNNRAQLALPYGCRFGAGVKCQFRASNRGALLRHFCFRHVGTHVVLCPFCLLTFPVPPADKRCSVVRMREFVKHMALHDGEKSLCCQLCVVKFPFSQRLLMGTHKEQQHTKHNDVEPKWLQWQMQRMDLKALVPDKSRALVSSDLGIPQCVECGLMVHCLARHLGKEKRRCSFCAFVTRCAPAMERHRLLSKCNAAAKATRTPFPDWTSSITFAHHKANASVASHPSSSPFASIVRFSCLRCSTFRSVNVKALAEHIAKVHLQQKPFPGGVRVRLLPNTKNNGRPLIQSANSSTNGEQQKNLIALVEQHLEQYTKDLVKEGQREAELFGLRHIGDGTPLEQKRLEQAANDNNAGDEAQTLANSAETTSEQREAMHDWLSTFLPLLHANKLDTQCANQPQSESTRLFMALKAQDDAREGNDDGMLTKQRATVEEENSEFRLRMGLVLDDFTCKGSAKTVSEKRTMKDGYLKAEPKEKSIRKSH</sequence>